<evidence type="ECO:0000256" key="6">
    <source>
        <dbReference type="ARBA" id="ARBA00023239"/>
    </source>
</evidence>
<dbReference type="NCBIfam" id="TIGR00722">
    <property type="entry name" value="ttdA_fumA_fumB"/>
    <property type="match status" value="1"/>
</dbReference>
<keyword evidence="2" id="KW-0004">4Fe-4S</keyword>
<organism evidence="8 9">
    <name type="scientific">[Clostridium] leptum</name>
    <dbReference type="NCBI Taxonomy" id="1535"/>
    <lineage>
        <taxon>Bacteria</taxon>
        <taxon>Bacillati</taxon>
        <taxon>Bacillota</taxon>
        <taxon>Clostridia</taxon>
        <taxon>Eubacteriales</taxon>
        <taxon>Oscillospiraceae</taxon>
        <taxon>Oscillospiraceae incertae sedis</taxon>
    </lineage>
</organism>
<dbReference type="EMBL" id="QRTC01000077">
    <property type="protein sequence ID" value="RGQ34909.1"/>
    <property type="molecule type" value="Genomic_DNA"/>
</dbReference>
<name>A0A412AUG2_9FIRM</name>
<dbReference type="GO" id="GO:0016829">
    <property type="term" value="F:lyase activity"/>
    <property type="evidence" value="ECO:0007669"/>
    <property type="project" value="UniProtKB-KW"/>
</dbReference>
<evidence type="ECO:0000259" key="7">
    <source>
        <dbReference type="Pfam" id="PF05681"/>
    </source>
</evidence>
<dbReference type="PANTHER" id="PTHR30389">
    <property type="entry name" value="FUMARATE HYDRATASE-RELATED"/>
    <property type="match status" value="1"/>
</dbReference>
<keyword evidence="5" id="KW-0411">Iron-sulfur</keyword>
<feature type="domain" description="Fe-S hydro-lyase tartrate dehydratase alpha-type catalytic" evidence="7">
    <location>
        <begin position="23"/>
        <end position="291"/>
    </location>
</feature>
<evidence type="ECO:0000256" key="4">
    <source>
        <dbReference type="ARBA" id="ARBA00023004"/>
    </source>
</evidence>
<comment type="caution">
    <text evidence="8">The sequence shown here is derived from an EMBL/GenBank/DDBJ whole genome shotgun (WGS) entry which is preliminary data.</text>
</comment>
<dbReference type="InterPro" id="IPR004646">
    <property type="entry name" value="Fe-S_hydro-lyase_TtdA-typ_cat"/>
</dbReference>
<dbReference type="NCBIfam" id="NF004885">
    <property type="entry name" value="PRK06246.1"/>
    <property type="match status" value="1"/>
</dbReference>
<proteinExistence type="inferred from homology"/>
<dbReference type="GO" id="GO:0051539">
    <property type="term" value="F:4 iron, 4 sulfur cluster binding"/>
    <property type="evidence" value="ECO:0007669"/>
    <property type="project" value="UniProtKB-KW"/>
</dbReference>
<dbReference type="GO" id="GO:0046872">
    <property type="term" value="F:metal ion binding"/>
    <property type="evidence" value="ECO:0007669"/>
    <property type="project" value="UniProtKB-KW"/>
</dbReference>
<keyword evidence="4" id="KW-0408">Iron</keyword>
<protein>
    <submittedName>
        <fullName evidence="8">Fumarate hydratase</fullName>
    </submittedName>
</protein>
<dbReference type="AlphaFoldDB" id="A0A412AUG2"/>
<evidence type="ECO:0000256" key="1">
    <source>
        <dbReference type="ARBA" id="ARBA00008876"/>
    </source>
</evidence>
<evidence type="ECO:0000256" key="3">
    <source>
        <dbReference type="ARBA" id="ARBA00022723"/>
    </source>
</evidence>
<dbReference type="InterPro" id="IPR051208">
    <property type="entry name" value="Class-I_Fumarase/Tartrate_DH"/>
</dbReference>
<accession>A0A412AUG2</accession>
<evidence type="ECO:0000313" key="9">
    <source>
        <dbReference type="Proteomes" id="UP000284751"/>
    </source>
</evidence>
<evidence type="ECO:0000313" key="8">
    <source>
        <dbReference type="EMBL" id="RGQ34909.1"/>
    </source>
</evidence>
<evidence type="ECO:0000256" key="2">
    <source>
        <dbReference type="ARBA" id="ARBA00022485"/>
    </source>
</evidence>
<keyword evidence="3" id="KW-0479">Metal-binding</keyword>
<dbReference type="PANTHER" id="PTHR30389:SF17">
    <property type="entry name" value="L(+)-TARTRATE DEHYDRATASE SUBUNIT ALPHA-RELATED"/>
    <property type="match status" value="1"/>
</dbReference>
<keyword evidence="6" id="KW-0456">Lyase</keyword>
<comment type="similarity">
    <text evidence="1">Belongs to the class-I fumarase family.</text>
</comment>
<sequence length="293" mass="31494">MIELKKGRFAMEIRRIEAKAVTDTVKELFLRCNYEIGQDILVALAQAREREPSALGREVLGQLLENDRIAAQEQLPICQDTGMAFLFVEYGDKVVIENGSFEEAVQEGVRQAYRDGYLRKSVVSDPVIDRVNTGDNTPAIIYTDIVPGSQIKFLVSGKGFGSENMSAIKMLTPSAGLEGVKRFILDAVDRAGPNPCPPIVVGIGIGGSFEKAAQLAKKAAMLPITEKNPDPRYAALEDELLEKINALGYGPAGLGGASTALGVNILTFPTHIAGMPVAVNICCHAARHKSAVL</sequence>
<reference evidence="8 9" key="1">
    <citation type="submission" date="2018-08" db="EMBL/GenBank/DDBJ databases">
        <title>A genome reference for cultivated species of the human gut microbiota.</title>
        <authorList>
            <person name="Zou Y."/>
            <person name="Xue W."/>
            <person name="Luo G."/>
        </authorList>
    </citation>
    <scope>NUCLEOTIDE SEQUENCE [LARGE SCALE GENOMIC DNA]</scope>
    <source>
        <strain evidence="8 9">AF28-26</strain>
    </source>
</reference>
<dbReference type="Pfam" id="PF05681">
    <property type="entry name" value="Fumerase"/>
    <property type="match status" value="1"/>
</dbReference>
<evidence type="ECO:0000256" key="5">
    <source>
        <dbReference type="ARBA" id="ARBA00023014"/>
    </source>
</evidence>
<dbReference type="Proteomes" id="UP000284751">
    <property type="component" value="Unassembled WGS sequence"/>
</dbReference>
<gene>
    <name evidence="8" type="ORF">DWY99_13345</name>
</gene>